<dbReference type="SUPFAM" id="SSF55874">
    <property type="entry name" value="ATPase domain of HSP90 chaperone/DNA topoisomerase II/histidine kinase"/>
    <property type="match status" value="1"/>
</dbReference>
<dbReference type="Gene3D" id="3.30.565.10">
    <property type="entry name" value="Histidine kinase-like ATPase, C-terminal domain"/>
    <property type="match status" value="1"/>
</dbReference>
<evidence type="ECO:0000313" key="7">
    <source>
        <dbReference type="EMBL" id="MFC4700450.1"/>
    </source>
</evidence>
<comment type="catalytic activity">
    <reaction evidence="1">
        <text>ATP + protein L-histidine = ADP + protein N-phospho-L-histidine.</text>
        <dbReference type="EC" id="2.7.13.3"/>
    </reaction>
</comment>
<feature type="domain" description="Response regulatory" evidence="6">
    <location>
        <begin position="543"/>
        <end position="651"/>
    </location>
</feature>
<evidence type="ECO:0000313" key="8">
    <source>
        <dbReference type="Proteomes" id="UP001595897"/>
    </source>
</evidence>
<organism evidence="7 8">
    <name type="scientific">Glaciecola siphonariae</name>
    <dbReference type="NCBI Taxonomy" id="521012"/>
    <lineage>
        <taxon>Bacteria</taxon>
        <taxon>Pseudomonadati</taxon>
        <taxon>Pseudomonadota</taxon>
        <taxon>Gammaproteobacteria</taxon>
        <taxon>Alteromonadales</taxon>
        <taxon>Alteromonadaceae</taxon>
        <taxon>Glaciecola</taxon>
    </lineage>
</organism>
<dbReference type="CDD" id="cd16922">
    <property type="entry name" value="HATPase_EvgS-ArcB-TorS-like"/>
    <property type="match status" value="1"/>
</dbReference>
<dbReference type="Proteomes" id="UP001595897">
    <property type="component" value="Unassembled WGS sequence"/>
</dbReference>
<dbReference type="InterPro" id="IPR003661">
    <property type="entry name" value="HisK_dim/P_dom"/>
</dbReference>
<dbReference type="CDD" id="cd00082">
    <property type="entry name" value="HisKA"/>
    <property type="match status" value="1"/>
</dbReference>
<dbReference type="Gene3D" id="1.10.287.130">
    <property type="match status" value="1"/>
</dbReference>
<feature type="modified residue" description="4-aspartylphosphate" evidence="4">
    <location>
        <position position="73"/>
    </location>
</feature>
<dbReference type="PROSITE" id="PS50109">
    <property type="entry name" value="HIS_KIN"/>
    <property type="match status" value="1"/>
</dbReference>
<keyword evidence="8" id="KW-1185">Reference proteome</keyword>
<protein>
    <recommendedName>
        <fullName evidence="2">histidine kinase</fullName>
        <ecNumber evidence="2">2.7.13.3</ecNumber>
    </recommendedName>
</protein>
<gene>
    <name evidence="7" type="ORF">ACFO4O_09795</name>
</gene>
<dbReference type="Pfam" id="PF02518">
    <property type="entry name" value="HATPase_c"/>
    <property type="match status" value="1"/>
</dbReference>
<evidence type="ECO:0000259" key="5">
    <source>
        <dbReference type="PROSITE" id="PS50109"/>
    </source>
</evidence>
<dbReference type="Gene3D" id="3.40.50.2300">
    <property type="match status" value="3"/>
</dbReference>
<dbReference type="SUPFAM" id="SSF52172">
    <property type="entry name" value="CheY-like"/>
    <property type="match status" value="3"/>
</dbReference>
<feature type="domain" description="Histidine kinase" evidence="5">
    <location>
        <begin position="167"/>
        <end position="384"/>
    </location>
</feature>
<dbReference type="InterPro" id="IPR011006">
    <property type="entry name" value="CheY-like_superfamily"/>
</dbReference>
<evidence type="ECO:0000256" key="3">
    <source>
        <dbReference type="ARBA" id="ARBA00022553"/>
    </source>
</evidence>
<comment type="caution">
    <text evidence="7">The sequence shown here is derived from an EMBL/GenBank/DDBJ whole genome shotgun (WGS) entry which is preliminary data.</text>
</comment>
<dbReference type="InterPro" id="IPR003594">
    <property type="entry name" value="HATPase_dom"/>
</dbReference>
<dbReference type="InterPro" id="IPR036890">
    <property type="entry name" value="HATPase_C_sf"/>
</dbReference>
<feature type="modified residue" description="4-aspartylphosphate" evidence="4">
    <location>
        <position position="592"/>
    </location>
</feature>
<dbReference type="PROSITE" id="PS50110">
    <property type="entry name" value="RESPONSE_REGULATORY"/>
    <property type="match status" value="3"/>
</dbReference>
<dbReference type="PRINTS" id="PR00344">
    <property type="entry name" value="BCTRLSENSOR"/>
</dbReference>
<feature type="domain" description="Response regulatory" evidence="6">
    <location>
        <begin position="21"/>
        <end position="138"/>
    </location>
</feature>
<keyword evidence="3 4" id="KW-0597">Phosphoprotein</keyword>
<dbReference type="Pfam" id="PF00072">
    <property type="entry name" value="Response_reg"/>
    <property type="match status" value="3"/>
</dbReference>
<accession>A0ABV9LXV6</accession>
<dbReference type="SMART" id="SM00448">
    <property type="entry name" value="REC"/>
    <property type="match status" value="3"/>
</dbReference>
<dbReference type="InterPro" id="IPR001789">
    <property type="entry name" value="Sig_transdc_resp-reg_receiver"/>
</dbReference>
<evidence type="ECO:0000256" key="2">
    <source>
        <dbReference type="ARBA" id="ARBA00012438"/>
    </source>
</evidence>
<dbReference type="SMART" id="SM00387">
    <property type="entry name" value="HATPase_c"/>
    <property type="match status" value="1"/>
</dbReference>
<dbReference type="PANTHER" id="PTHR43719">
    <property type="entry name" value="TWO-COMPONENT HISTIDINE KINASE"/>
    <property type="match status" value="1"/>
</dbReference>
<proteinExistence type="predicted"/>
<sequence>MNDLNDAMRDMKPRFLSELKRVLIVDDDDDDVFIIEERLAPLVCSECEIVSCCDKQLVIEYLQSNSFDLCLLDHHLGYFEGVEILRALDDKLIATPIIMLTGQNDEQVENLAIKLGAQDYIMKSAIDSEVFAKSIRYAVSRKELEFAKVSNQRIQSENIAKDKFIAHLSHELRTPLTSILGYTSLLLENDSAAPLQKELSIIANNGKHLLNLLNDVLDLSKIAAGKFELQNRETDLHKLIKEVYSLLSVNALDKGLAFECATQTPIYHTVMIDELRLKQVLINLLGNAIKFTDSGRVSMSLAQVDDTDLVIKVIDTGIGMDETQIDSIFTPFTQIEDVANRKAGGAGLGLSISSEIIKQMHGSIHISSVFGQGSEFTVTLPIVKADDERRSHLEFELQKEPEAAKDLTPLAGRVLIVDDVFEIRQLLGQYVKHTGCEVEYARNGKSAIDIYQQAKASGTPIDLVLMDLHMPLMTGQEAMLALKEMAPQLPVVAVTAAIQKGTKQSLFELGFQGLLAKPIDRDLLLKTLKQFLTEDVQTGIKGRIALVEDDADSAGIMQILLGKLNYSVTHFSNAQDCFAGLSQEAFNLVLLDLGLPDLSGDILLSELRERFPDIDVIVLSGEQVSDSNMSRYRITSSLLKPVSLQQLQTLL</sequence>
<dbReference type="Pfam" id="PF00512">
    <property type="entry name" value="HisKA"/>
    <property type="match status" value="1"/>
</dbReference>
<dbReference type="PANTHER" id="PTHR43719:SF28">
    <property type="entry name" value="PEROXIDE STRESS-ACTIVATED HISTIDINE KINASE MAK1-RELATED"/>
    <property type="match status" value="1"/>
</dbReference>
<evidence type="ECO:0000256" key="1">
    <source>
        <dbReference type="ARBA" id="ARBA00000085"/>
    </source>
</evidence>
<reference evidence="8" key="1">
    <citation type="journal article" date="2019" name="Int. J. Syst. Evol. Microbiol.">
        <title>The Global Catalogue of Microorganisms (GCM) 10K type strain sequencing project: providing services to taxonomists for standard genome sequencing and annotation.</title>
        <authorList>
            <consortium name="The Broad Institute Genomics Platform"/>
            <consortium name="The Broad Institute Genome Sequencing Center for Infectious Disease"/>
            <person name="Wu L."/>
            <person name="Ma J."/>
        </authorList>
    </citation>
    <scope>NUCLEOTIDE SEQUENCE [LARGE SCALE GENOMIC DNA]</scope>
    <source>
        <strain evidence="8">KACC 12507</strain>
    </source>
</reference>
<evidence type="ECO:0000256" key="4">
    <source>
        <dbReference type="PROSITE-ProRule" id="PRU00169"/>
    </source>
</evidence>
<evidence type="ECO:0000259" key="6">
    <source>
        <dbReference type="PROSITE" id="PS50110"/>
    </source>
</evidence>
<feature type="domain" description="Response regulatory" evidence="6">
    <location>
        <begin position="413"/>
        <end position="532"/>
    </location>
</feature>
<dbReference type="EMBL" id="JBHSGU010000002">
    <property type="protein sequence ID" value="MFC4700450.1"/>
    <property type="molecule type" value="Genomic_DNA"/>
</dbReference>
<dbReference type="CDD" id="cd00156">
    <property type="entry name" value="REC"/>
    <property type="match status" value="1"/>
</dbReference>
<feature type="modified residue" description="4-aspartylphosphate" evidence="4">
    <location>
        <position position="467"/>
    </location>
</feature>
<dbReference type="InterPro" id="IPR036097">
    <property type="entry name" value="HisK_dim/P_sf"/>
</dbReference>
<dbReference type="EC" id="2.7.13.3" evidence="2"/>
<dbReference type="SUPFAM" id="SSF47384">
    <property type="entry name" value="Homodimeric domain of signal transducing histidine kinase"/>
    <property type="match status" value="1"/>
</dbReference>
<dbReference type="CDD" id="cd17546">
    <property type="entry name" value="REC_hyHK_CKI1_RcsC-like"/>
    <property type="match status" value="1"/>
</dbReference>
<name>A0ABV9LXV6_9ALTE</name>
<dbReference type="InterPro" id="IPR004358">
    <property type="entry name" value="Sig_transdc_His_kin-like_C"/>
</dbReference>
<dbReference type="InterPro" id="IPR050956">
    <property type="entry name" value="2C_system_His_kinase"/>
</dbReference>
<dbReference type="SMART" id="SM00388">
    <property type="entry name" value="HisKA"/>
    <property type="match status" value="1"/>
</dbReference>
<dbReference type="InterPro" id="IPR005467">
    <property type="entry name" value="His_kinase_dom"/>
</dbReference>